<gene>
    <name evidence="2" type="ORF">EYE42_06745</name>
</gene>
<evidence type="ECO:0000313" key="3">
    <source>
        <dbReference type="Proteomes" id="UP000293520"/>
    </source>
</evidence>
<dbReference type="Pfam" id="PF12762">
    <property type="entry name" value="DDE_Tnp_IS1595"/>
    <property type="match status" value="1"/>
</dbReference>
<dbReference type="NCBIfam" id="NF033547">
    <property type="entry name" value="transpos_IS1595"/>
    <property type="match status" value="1"/>
</dbReference>
<dbReference type="PANTHER" id="PTHR47163:SF2">
    <property type="entry name" value="SI:DKEY-17M8.2"/>
    <property type="match status" value="1"/>
</dbReference>
<dbReference type="SMART" id="SM01126">
    <property type="entry name" value="DDE_Tnp_IS1595"/>
    <property type="match status" value="1"/>
</dbReference>
<keyword evidence="3" id="KW-1185">Reference proteome</keyword>
<dbReference type="InterPro" id="IPR024445">
    <property type="entry name" value="Tnp_ISXO2-like"/>
</dbReference>
<name>A0A4Q9G0X3_9RHOB</name>
<dbReference type="PANTHER" id="PTHR47163">
    <property type="entry name" value="DDE_TNP_IS1595 DOMAIN-CONTAINING PROTEIN"/>
    <property type="match status" value="1"/>
</dbReference>
<evidence type="ECO:0000259" key="1">
    <source>
        <dbReference type="SMART" id="SM01126"/>
    </source>
</evidence>
<feature type="domain" description="ISXO2-like transposase" evidence="1">
    <location>
        <begin position="138"/>
        <end position="283"/>
    </location>
</feature>
<evidence type="ECO:0000313" key="2">
    <source>
        <dbReference type="EMBL" id="TBN41075.1"/>
    </source>
</evidence>
<accession>A0A4Q9G0X3</accession>
<organism evidence="2 3">
    <name type="scientific">Paracoccus subflavus</name>
    <dbReference type="NCBI Taxonomy" id="2528244"/>
    <lineage>
        <taxon>Bacteria</taxon>
        <taxon>Pseudomonadati</taxon>
        <taxon>Pseudomonadota</taxon>
        <taxon>Alphaproteobacteria</taxon>
        <taxon>Rhodobacterales</taxon>
        <taxon>Paracoccaceae</taxon>
        <taxon>Paracoccus</taxon>
    </lineage>
</organism>
<dbReference type="RefSeq" id="WP_130990556.1">
    <property type="nucleotide sequence ID" value="NZ_SISK01000004.1"/>
</dbReference>
<dbReference type="OrthoDB" id="271821at2"/>
<comment type="caution">
    <text evidence="2">The sequence shown here is derived from an EMBL/GenBank/DDBJ whole genome shotgun (WGS) entry which is preliminary data.</text>
</comment>
<dbReference type="Proteomes" id="UP000293520">
    <property type="component" value="Unassembled WGS sequence"/>
</dbReference>
<dbReference type="InterPro" id="IPR053164">
    <property type="entry name" value="IS1016-like_transposase"/>
</dbReference>
<dbReference type="InterPro" id="IPR024442">
    <property type="entry name" value="Transposase_Zn_ribbon"/>
</dbReference>
<dbReference type="Pfam" id="PF12760">
    <property type="entry name" value="Zn_ribbon_IS1595"/>
    <property type="match status" value="1"/>
</dbReference>
<reference evidence="2 3" key="1">
    <citation type="submission" date="2019-02" db="EMBL/GenBank/DDBJ databases">
        <title>Paracoccus subflavus sp. nov., isolated from marine sediment of the Pacific Ocean.</title>
        <authorList>
            <person name="Zhang G."/>
        </authorList>
    </citation>
    <scope>NUCLEOTIDE SEQUENCE [LARGE SCALE GENOMIC DNA]</scope>
    <source>
        <strain evidence="2 3">GY0581</strain>
    </source>
</reference>
<protein>
    <submittedName>
        <fullName evidence="2">IS1595 family transposase</fullName>
    </submittedName>
</protein>
<proteinExistence type="predicted"/>
<dbReference type="EMBL" id="SISK01000004">
    <property type="protein sequence ID" value="TBN41075.1"/>
    <property type="molecule type" value="Genomic_DNA"/>
</dbReference>
<sequence length="316" mass="35232">MSVLSKPYMHDEAAAFAHVESIIWPDGPVCPHCGNGGKVYGLIGVRSKPSKKNPEGVERHGLKKCAECRKQFTVRIGTIFEESHIPLHKWLQAIHLMVSSKKGISSHQLHRVLEITHKSAWFMSHRIREAMRSDGAVNFGNGGGVVEVDETFIGTKHKKAEGARGYAHKNAMLSLVDRTTGRAKSIVVDDVTKATLLPILRENIAKEATVYTDEAKQYTGIDAHFADHDFTTHSKGEYGRGTVHTNTIEGYFSIFKRGMKGVYQHCGKKHLHRYAAKFEFRYNNRAGNGVNDLERAQIVLNGILGKRVLYRDSLGA</sequence>
<dbReference type="AlphaFoldDB" id="A0A4Q9G0X3"/>